<dbReference type="InterPro" id="IPR037401">
    <property type="entry name" value="SnoaL-like"/>
</dbReference>
<evidence type="ECO:0000256" key="1">
    <source>
        <dbReference type="SAM" id="SignalP"/>
    </source>
</evidence>
<dbReference type="Pfam" id="PF12680">
    <property type="entry name" value="SnoaL_2"/>
    <property type="match status" value="1"/>
</dbReference>
<accession>A0ABV7HSM9</accession>
<feature type="chain" id="PRO_5046870392" evidence="1">
    <location>
        <begin position="24"/>
        <end position="134"/>
    </location>
</feature>
<evidence type="ECO:0000313" key="4">
    <source>
        <dbReference type="Proteomes" id="UP001595548"/>
    </source>
</evidence>
<reference evidence="4" key="1">
    <citation type="journal article" date="2019" name="Int. J. Syst. Evol. Microbiol.">
        <title>The Global Catalogue of Microorganisms (GCM) 10K type strain sequencing project: providing services to taxonomists for standard genome sequencing and annotation.</title>
        <authorList>
            <consortium name="The Broad Institute Genomics Platform"/>
            <consortium name="The Broad Institute Genome Sequencing Center for Infectious Disease"/>
            <person name="Wu L."/>
            <person name="Ma J."/>
        </authorList>
    </citation>
    <scope>NUCLEOTIDE SEQUENCE [LARGE SCALE GENOMIC DNA]</scope>
    <source>
        <strain evidence="4">KCTC 52141</strain>
    </source>
</reference>
<keyword evidence="1" id="KW-0732">Signal</keyword>
<comment type="caution">
    <text evidence="3">The sequence shown here is derived from an EMBL/GenBank/DDBJ whole genome shotgun (WGS) entry which is preliminary data.</text>
</comment>
<dbReference type="Gene3D" id="3.10.450.50">
    <property type="match status" value="1"/>
</dbReference>
<dbReference type="InterPro" id="IPR032710">
    <property type="entry name" value="NTF2-like_dom_sf"/>
</dbReference>
<evidence type="ECO:0000259" key="2">
    <source>
        <dbReference type="Pfam" id="PF12680"/>
    </source>
</evidence>
<sequence>MPYFINRYTVAAVLFWLSSSVLAAPLETLIEGQTRAYNNHDVDAYSGYFHPDIEVYNYPDHPITAGHGALVEATSKTFKERKPQAVVENIMVLGDKAVTLEKASFNAGGMRRTAKIIKIYQFQDGLIRRMTFMN</sequence>
<protein>
    <submittedName>
        <fullName evidence="3">Nuclear transport factor 2 family protein</fullName>
    </submittedName>
</protein>
<keyword evidence="4" id="KW-1185">Reference proteome</keyword>
<evidence type="ECO:0000313" key="3">
    <source>
        <dbReference type="EMBL" id="MFC3154332.1"/>
    </source>
</evidence>
<organism evidence="3 4">
    <name type="scientific">Gilvimarinus japonicus</name>
    <dbReference type="NCBI Taxonomy" id="1796469"/>
    <lineage>
        <taxon>Bacteria</taxon>
        <taxon>Pseudomonadati</taxon>
        <taxon>Pseudomonadota</taxon>
        <taxon>Gammaproteobacteria</taxon>
        <taxon>Cellvibrionales</taxon>
        <taxon>Cellvibrionaceae</taxon>
        <taxon>Gilvimarinus</taxon>
    </lineage>
</organism>
<feature type="signal peptide" evidence="1">
    <location>
        <begin position="1"/>
        <end position="23"/>
    </location>
</feature>
<gene>
    <name evidence="3" type="ORF">ACFOEB_03885</name>
</gene>
<proteinExistence type="predicted"/>
<dbReference type="SUPFAM" id="SSF54427">
    <property type="entry name" value="NTF2-like"/>
    <property type="match status" value="1"/>
</dbReference>
<name>A0ABV7HSM9_9GAMM</name>
<feature type="domain" description="SnoaL-like" evidence="2">
    <location>
        <begin position="34"/>
        <end position="130"/>
    </location>
</feature>
<dbReference type="RefSeq" id="WP_339616602.1">
    <property type="nucleotide sequence ID" value="NZ_AP031500.1"/>
</dbReference>
<dbReference type="EMBL" id="JBHRTL010000004">
    <property type="protein sequence ID" value="MFC3154332.1"/>
    <property type="molecule type" value="Genomic_DNA"/>
</dbReference>
<dbReference type="Proteomes" id="UP001595548">
    <property type="component" value="Unassembled WGS sequence"/>
</dbReference>